<name>A0ABS0J126_9BACT</name>
<keyword evidence="4" id="KW-0811">Translocation</keyword>
<reference evidence="5 6" key="1">
    <citation type="submission" date="2019-08" db="EMBL/GenBank/DDBJ databases">
        <authorList>
            <person name="Luo N."/>
        </authorList>
    </citation>
    <scope>NUCLEOTIDE SEQUENCE [LARGE SCALE GENOMIC DNA]</scope>
    <source>
        <strain evidence="5 6">NCIMB 9442</strain>
    </source>
</reference>
<proteinExistence type="inferred from homology"/>
<comment type="similarity">
    <text evidence="1">Belongs to the SecB family.</text>
</comment>
<evidence type="ECO:0000256" key="3">
    <source>
        <dbReference type="ARBA" id="ARBA00022927"/>
    </source>
</evidence>
<gene>
    <name evidence="5" type="ORF">FVW20_03505</name>
</gene>
<protein>
    <recommendedName>
        <fullName evidence="7">Preprotein translocase subunit SecB</fullName>
    </recommendedName>
</protein>
<dbReference type="Proteomes" id="UP001194469">
    <property type="component" value="Unassembled WGS sequence"/>
</dbReference>
<dbReference type="Pfam" id="PF02556">
    <property type="entry name" value="SecB"/>
    <property type="match status" value="1"/>
</dbReference>
<organism evidence="5 6">
    <name type="scientific">Nitratidesulfovibrio oxamicus</name>
    <dbReference type="NCBI Taxonomy" id="32016"/>
    <lineage>
        <taxon>Bacteria</taxon>
        <taxon>Pseudomonadati</taxon>
        <taxon>Thermodesulfobacteriota</taxon>
        <taxon>Desulfovibrionia</taxon>
        <taxon>Desulfovibrionales</taxon>
        <taxon>Desulfovibrionaceae</taxon>
        <taxon>Nitratidesulfovibrio</taxon>
    </lineage>
</organism>
<keyword evidence="3" id="KW-0653">Protein transport</keyword>
<evidence type="ECO:0008006" key="7">
    <source>
        <dbReference type="Google" id="ProtNLM"/>
    </source>
</evidence>
<evidence type="ECO:0000256" key="2">
    <source>
        <dbReference type="ARBA" id="ARBA00022448"/>
    </source>
</evidence>
<keyword evidence="2" id="KW-0813">Transport</keyword>
<dbReference type="Gene3D" id="3.10.420.10">
    <property type="entry name" value="SecB-like"/>
    <property type="match status" value="1"/>
</dbReference>
<evidence type="ECO:0000313" key="6">
    <source>
        <dbReference type="Proteomes" id="UP001194469"/>
    </source>
</evidence>
<dbReference type="InterPro" id="IPR003708">
    <property type="entry name" value="SecB"/>
</dbReference>
<evidence type="ECO:0000256" key="4">
    <source>
        <dbReference type="ARBA" id="ARBA00023010"/>
    </source>
</evidence>
<keyword evidence="6" id="KW-1185">Reference proteome</keyword>
<dbReference type="SUPFAM" id="SSF54611">
    <property type="entry name" value="SecB-like"/>
    <property type="match status" value="1"/>
</dbReference>
<evidence type="ECO:0000313" key="5">
    <source>
        <dbReference type="EMBL" id="MBG3876116.1"/>
    </source>
</evidence>
<comment type="caution">
    <text evidence="5">The sequence shown here is derived from an EMBL/GenBank/DDBJ whole genome shotgun (WGS) entry which is preliminary data.</text>
</comment>
<sequence length="157" mass="17329">MEIKNTRKPPVEISAHFFTEVEVIADASAISDINARKPIGYEFKRDVELAPPIQGSEDFLVTLTVWTEEAEDMIKAYNVRVKVVGFIKVGNEVPEAERQGIAACIGASLLYSAAREYIYTLTQRGPYPPIYLPTVSFLPNGDAPSDQQEAPQLPSSI</sequence>
<evidence type="ECO:0000256" key="1">
    <source>
        <dbReference type="ARBA" id="ARBA00009990"/>
    </source>
</evidence>
<dbReference type="InterPro" id="IPR035958">
    <property type="entry name" value="SecB-like_sf"/>
</dbReference>
<accession>A0ABS0J126</accession>
<dbReference type="EMBL" id="VRYY01000077">
    <property type="protein sequence ID" value="MBG3876116.1"/>
    <property type="molecule type" value="Genomic_DNA"/>
</dbReference>
<dbReference type="RefSeq" id="WP_116306280.1">
    <property type="nucleotide sequence ID" value="NZ_VRYY01000077.1"/>
</dbReference>